<reference evidence="2" key="1">
    <citation type="submission" date="2016-03" db="EMBL/GenBank/DDBJ databases">
        <authorList>
            <person name="Sharma R."/>
            <person name="Simister A.R."/>
            <person name="Berg J.A."/>
            <person name="Jensen G.L."/>
            <person name="Keele B.R."/>
            <person name="Ward M.E.H."/>
            <person name="Breakwell D.P."/>
            <person name="Hope S."/>
            <person name="Grose J.H."/>
        </authorList>
    </citation>
    <scope>NUCLEOTIDE SEQUENCE [LARGE SCALE GENOMIC DNA]</scope>
</reference>
<evidence type="ECO:0000313" key="2">
    <source>
        <dbReference type="Proteomes" id="UP000222975"/>
    </source>
</evidence>
<dbReference type="EMBL" id="KU886223">
    <property type="protein sequence ID" value="ANH51762.1"/>
    <property type="molecule type" value="Genomic_DNA"/>
</dbReference>
<evidence type="ECO:0000313" key="1">
    <source>
        <dbReference type="EMBL" id="ANH51762.1"/>
    </source>
</evidence>
<protein>
    <submittedName>
        <fullName evidence="1">Uncharacterized protein</fullName>
    </submittedName>
</protein>
<proteinExistence type="predicted"/>
<dbReference type="InterPro" id="IPR024413">
    <property type="entry name" value="Phage_phiKZ_Orf92_int-head"/>
</dbReference>
<dbReference type="Proteomes" id="UP000222975">
    <property type="component" value="Segment"/>
</dbReference>
<sequence>MSTMTELGPSQGTLLADEKAVHDDAATEATEVALHVLKKIGKKKEKDDEDEEVVLSFGSEGYAMLTSMSFDLTENTDLAVQELLDKITTIVIEANGNLTQKDLEKIKSVGNESLLGDGNEDYKEVVTMVMKRIMQFIRWAINQGKQGIKRVADRLSRLSVKTMYVERKIDISTDNSLPTDKFVLPRSYPMLMMVNKPPANAMEVINAVNRTKYLFTTLHNDYQGFQALFKAAVATGSRADTLEMINNYLNGLISKLSARPNPLFDNRNTFNQLPGGYRLVFSEGQSFADCGATILRTPEKYEAAPAVQRPDKASLVRLVSEIKTYLRVINEVYGKVSSRLEVDFRNIVKAAEKEVKGFDSTADIRTASTTIEWFTEQQSRLYTRSMMLSCTVLNAALDYCLGAIGAKPAVGTESFDILDTSSMGYAIESLGEQMERLDAGLCELEIDARTMQSITDVKEMVDVDNDHVIQLLMQQRPSSYFNPPDGLSEYSLGDAFNGSATARYIGRRLTSIVNLTNQLSGTTDLMKGLLAEMPTGEIKPGSDADVIERNSLLDREMFEGHPLCAFLHRVDREGIYATDVIRYVTDTYEKLRQVRTTLAVQAEQMTLTVADGEMNVSLLKEFLFNAPQEPFTDSVLCGGFRLQPVAEKLGELVIHGAVMDSPPPLKPMTTIHRPSYDEYNGVNQLASLFGNELRELAKIAERLQIGTGYLRYITTSVADNLNEDGLKGGGDGWFNTALEYLAVSARQYRWMYRLTVQLAVYEHTMINALRHYNNSGGWHD</sequence>
<keyword evidence="2" id="KW-1185">Reference proteome</keyword>
<dbReference type="Pfam" id="PF12699">
    <property type="entry name" value="phiKZ_IP"/>
    <property type="match status" value="1"/>
</dbReference>
<gene>
    <name evidence="1" type="ORF">SIMMY50_304</name>
</gene>
<accession>A0A173GDM8</accession>
<name>A0A173GDM8_9CAUD</name>
<organism evidence="1 2">
    <name type="scientific">Erwinia phage vB_EamM_Simmy50</name>
    <dbReference type="NCBI Taxonomy" id="1815988"/>
    <lineage>
        <taxon>Viruses</taxon>
        <taxon>Duplodnaviria</taxon>
        <taxon>Heunggongvirae</taxon>
        <taxon>Uroviricota</taxon>
        <taxon>Caudoviricetes</taxon>
        <taxon>Chimalliviridae</taxon>
        <taxon>Agricanvirus</taxon>
        <taxon>Agricanvirus simmy50</taxon>
    </lineage>
</organism>